<dbReference type="EMBL" id="HBIM01008359">
    <property type="protein sequence ID" value="CAE0409450.1"/>
    <property type="molecule type" value="Transcribed_RNA"/>
</dbReference>
<sequence>MNHRRPSSRPQHHSSIWITVATIAMFWVIRLTTVPTRRGDGRVGGIADRIHNEGTAGAATTASDRHNDINDQQNSGTTTARNPLLGPPCNAVITKVTKEEIQAVASAWVDIITMGAGAGAATTEEVPPQLSMADRDAALHVYFGGNNTPKYDLLVSKVCGSCADHMGRIQQQSQKTGPSICGPDVYGYEAPHSAIVFHPLDPTTGQALAGERTVGVGFQGTRLEIEHAFSTHFPVNVTQRLKEVTSTAGGSLFALTTSFVDVYPLMAAASMGLITYGPDYIGAGESARGYDRSYLTALPVEQAAVVNYYNLQAYTEAQFANRASDSDDDGCNTPRSTIVSDQVLTWGYSAGGAAVVFGTAALQSQGLNIVRMFTQAGVYNNPALIQAAAGPFLRDPLHATIGFDTAGFWALVAAAYSNEAPFLQNTGTGQTLLSMAFTNPDDPTHDILEWIFDEKITAVELKTRYPRVGHDFLATVNPALFAPIGTSTRAGASFCDPPFLTAETDVLCAALLQNSPVTVLDELNDFPIEWCHSPGDQTVPFFSTQAFLLAAHKPNVEPYKATLPFLRPFGGHGMGQILCSAAVPTFLMYHLDLLLPSGAGGEQTTESTDPPCHTHPNNPPRHDPQRYFTTSGSDSGSSMSTRIHGGFHAHTLALCLVTFAMLALLRAMLKKEQSPTTCS</sequence>
<evidence type="ECO:0000313" key="3">
    <source>
        <dbReference type="EMBL" id="CAE0409450.1"/>
    </source>
</evidence>
<dbReference type="InterPro" id="IPR029058">
    <property type="entry name" value="AB_hydrolase_fold"/>
</dbReference>
<keyword evidence="2" id="KW-1133">Transmembrane helix</keyword>
<keyword evidence="2" id="KW-0812">Transmembrane</keyword>
<feature type="transmembrane region" description="Helical" evidence="2">
    <location>
        <begin position="647"/>
        <end position="665"/>
    </location>
</feature>
<dbReference type="Gene3D" id="3.40.50.1820">
    <property type="entry name" value="alpha/beta hydrolase"/>
    <property type="match status" value="1"/>
</dbReference>
<keyword evidence="2" id="KW-0472">Membrane</keyword>
<evidence type="ECO:0000256" key="2">
    <source>
        <dbReference type="SAM" id="Phobius"/>
    </source>
</evidence>
<feature type="region of interest" description="Disordered" evidence="1">
    <location>
        <begin position="54"/>
        <end position="84"/>
    </location>
</feature>
<evidence type="ECO:0000256" key="1">
    <source>
        <dbReference type="SAM" id="MobiDB-lite"/>
    </source>
</evidence>
<name>A0A7S3L2L2_9STRA</name>
<gene>
    <name evidence="3" type="ORF">ACOF00016_LOCUS7092</name>
</gene>
<feature type="region of interest" description="Disordered" evidence="1">
    <location>
        <begin position="599"/>
        <end position="639"/>
    </location>
</feature>
<organism evidence="3">
    <name type="scientific">Amphora coffeiformis</name>
    <dbReference type="NCBI Taxonomy" id="265554"/>
    <lineage>
        <taxon>Eukaryota</taxon>
        <taxon>Sar</taxon>
        <taxon>Stramenopiles</taxon>
        <taxon>Ochrophyta</taxon>
        <taxon>Bacillariophyta</taxon>
        <taxon>Bacillariophyceae</taxon>
        <taxon>Bacillariophycidae</taxon>
        <taxon>Thalassiophysales</taxon>
        <taxon>Catenulaceae</taxon>
        <taxon>Amphora</taxon>
    </lineage>
</organism>
<dbReference type="SUPFAM" id="SSF53474">
    <property type="entry name" value="alpha/beta-Hydrolases"/>
    <property type="match status" value="1"/>
</dbReference>
<accession>A0A7S3L2L2</accession>
<protein>
    <submittedName>
        <fullName evidence="3">Uncharacterized protein</fullName>
    </submittedName>
</protein>
<feature type="compositionally biased region" description="Low complexity" evidence="1">
    <location>
        <begin position="629"/>
        <end position="639"/>
    </location>
</feature>
<feature type="transmembrane region" description="Helical" evidence="2">
    <location>
        <begin position="12"/>
        <end position="29"/>
    </location>
</feature>
<dbReference type="AlphaFoldDB" id="A0A7S3L2L2"/>
<proteinExistence type="predicted"/>
<reference evidence="3" key="1">
    <citation type="submission" date="2021-01" db="EMBL/GenBank/DDBJ databases">
        <authorList>
            <person name="Corre E."/>
            <person name="Pelletier E."/>
            <person name="Niang G."/>
            <person name="Scheremetjew M."/>
            <person name="Finn R."/>
            <person name="Kale V."/>
            <person name="Holt S."/>
            <person name="Cochrane G."/>
            <person name="Meng A."/>
            <person name="Brown T."/>
            <person name="Cohen L."/>
        </authorList>
    </citation>
    <scope>NUCLEOTIDE SEQUENCE</scope>
    <source>
        <strain evidence="3">CCMP127</strain>
    </source>
</reference>
<feature type="compositionally biased region" description="Polar residues" evidence="1">
    <location>
        <begin position="70"/>
        <end position="81"/>
    </location>
</feature>